<dbReference type="EMBL" id="WHWB01033920">
    <property type="protein sequence ID" value="KAJ7415730.1"/>
    <property type="molecule type" value="Genomic_DNA"/>
</dbReference>
<evidence type="ECO:0000313" key="2">
    <source>
        <dbReference type="EMBL" id="KAJ7415730.1"/>
    </source>
</evidence>
<dbReference type="Proteomes" id="UP001145742">
    <property type="component" value="Unassembled WGS sequence"/>
</dbReference>
<name>A0ABQ9D5Y7_9PASS</name>
<gene>
    <name evidence="2" type="ORF">WISP_76442</name>
</gene>
<protein>
    <submittedName>
        <fullName evidence="2">Protein pxr1-like</fullName>
    </submittedName>
</protein>
<feature type="region of interest" description="Disordered" evidence="1">
    <location>
        <begin position="97"/>
        <end position="142"/>
    </location>
</feature>
<evidence type="ECO:0000256" key="1">
    <source>
        <dbReference type="SAM" id="MobiDB-lite"/>
    </source>
</evidence>
<reference evidence="2" key="1">
    <citation type="submission" date="2019-10" db="EMBL/GenBank/DDBJ databases">
        <authorList>
            <person name="Soares A.E.R."/>
            <person name="Aleixo A."/>
            <person name="Schneider P."/>
            <person name="Miyaki C.Y."/>
            <person name="Schneider M.P."/>
            <person name="Mello C."/>
            <person name="Vasconcelos A.T.R."/>
        </authorList>
    </citation>
    <scope>NUCLEOTIDE SEQUENCE</scope>
    <source>
        <tissue evidence="2">Muscle</tissue>
    </source>
</reference>
<comment type="caution">
    <text evidence="2">The sequence shown here is derived from an EMBL/GenBank/DDBJ whole genome shotgun (WGS) entry which is preliminary data.</text>
</comment>
<organism evidence="2 3">
    <name type="scientific">Willisornis vidua</name>
    <name type="common">Xingu scale-backed antbird</name>
    <dbReference type="NCBI Taxonomy" id="1566151"/>
    <lineage>
        <taxon>Eukaryota</taxon>
        <taxon>Metazoa</taxon>
        <taxon>Chordata</taxon>
        <taxon>Craniata</taxon>
        <taxon>Vertebrata</taxon>
        <taxon>Euteleostomi</taxon>
        <taxon>Archelosauria</taxon>
        <taxon>Archosauria</taxon>
        <taxon>Dinosauria</taxon>
        <taxon>Saurischia</taxon>
        <taxon>Theropoda</taxon>
        <taxon>Coelurosauria</taxon>
        <taxon>Aves</taxon>
        <taxon>Neognathae</taxon>
        <taxon>Neoaves</taxon>
        <taxon>Telluraves</taxon>
        <taxon>Australaves</taxon>
        <taxon>Passeriformes</taxon>
        <taxon>Thamnophilidae</taxon>
        <taxon>Willisornis</taxon>
    </lineage>
</organism>
<proteinExistence type="predicted"/>
<sequence length="162" mass="17235">MADSVELGGAEPLHPAVFISILAQEEASPLLLEIFTDYLIHEQSQCQVAPGWTSLLLAKAEPISNGGSAFETEGLRREKRPAQQQFHLQRGVRICESNNSADTRVSEEGGAGDAPGAGADSPAAHGAAHDETAVPLQPMEIHGRAEIHLQPLEDSVLEQVEA</sequence>
<evidence type="ECO:0000313" key="3">
    <source>
        <dbReference type="Proteomes" id="UP001145742"/>
    </source>
</evidence>
<keyword evidence="3" id="KW-1185">Reference proteome</keyword>
<accession>A0ABQ9D5Y7</accession>
<feature type="compositionally biased region" description="Low complexity" evidence="1">
    <location>
        <begin position="116"/>
        <end position="126"/>
    </location>
</feature>